<organism evidence="1">
    <name type="scientific">Paenibacillus sp. AN1007</name>
    <dbReference type="NCBI Taxonomy" id="3151385"/>
    <lineage>
        <taxon>Bacteria</taxon>
        <taxon>Bacillati</taxon>
        <taxon>Bacillota</taxon>
        <taxon>Bacilli</taxon>
        <taxon>Bacillales</taxon>
        <taxon>Paenibacillaceae</taxon>
        <taxon>Paenibacillus</taxon>
    </lineage>
</organism>
<evidence type="ECO:0000313" key="1">
    <source>
        <dbReference type="EMBL" id="XCP94989.1"/>
    </source>
</evidence>
<sequence>MRKIVVNGSTYWWSYRTVRDVYCRSKLTFITEKKDMRYIIVFGTRDTPISGSPLNEGLRMKKEDVTHAVNFNQPRYVAEVLKSVLEMQFDTSRKNVLELNGNELLTRMGYEDLTGLMI</sequence>
<gene>
    <name evidence="1" type="ORF">ABXS70_28515</name>
</gene>
<dbReference type="EMBL" id="CP159992">
    <property type="protein sequence ID" value="XCP94989.1"/>
    <property type="molecule type" value="Genomic_DNA"/>
</dbReference>
<dbReference type="RefSeq" id="WP_342553175.1">
    <property type="nucleotide sequence ID" value="NZ_CP159992.1"/>
</dbReference>
<proteinExistence type="predicted"/>
<name>A0AAU8NER7_9BACL</name>
<dbReference type="AlphaFoldDB" id="A0AAU8NER7"/>
<accession>A0AAU8NER7</accession>
<reference evidence="1" key="1">
    <citation type="submission" date="2024-05" db="EMBL/GenBank/DDBJ databases">
        <title>Draft genome assemblies of 36 bacteria isolated from hibernating arctic ground squirrels.</title>
        <authorList>
            <person name="McKee H."/>
            <person name="Mullen L."/>
            <person name="Drown D.M."/>
            <person name="Duddleston K.N."/>
        </authorList>
    </citation>
    <scope>NUCLEOTIDE SEQUENCE</scope>
    <source>
        <strain evidence="1">AN1007</strain>
    </source>
</reference>
<protein>
    <submittedName>
        <fullName evidence="1">Uncharacterized protein</fullName>
    </submittedName>
</protein>